<dbReference type="AlphaFoldDB" id="A0AA38HJE7"/>
<dbReference type="InterPro" id="IPR010777">
    <property type="entry name" value="PipA"/>
</dbReference>
<feature type="non-terminal residue" evidence="1">
    <location>
        <position position="1"/>
    </location>
</feature>
<accession>A0AA38HJE7</accession>
<name>A0AA38HJE7_9CUCU</name>
<dbReference type="Proteomes" id="UP001168821">
    <property type="component" value="Unassembled WGS sequence"/>
</dbReference>
<reference evidence="1" key="1">
    <citation type="journal article" date="2023" name="G3 (Bethesda)">
        <title>Whole genome assemblies of Zophobas morio and Tenebrio molitor.</title>
        <authorList>
            <person name="Kaur S."/>
            <person name="Stinson S.A."/>
            <person name="diCenzo G.C."/>
        </authorList>
    </citation>
    <scope>NUCLEOTIDE SEQUENCE</scope>
    <source>
        <strain evidence="1">QUZm001</strain>
    </source>
</reference>
<comment type="caution">
    <text evidence="1">The sequence shown here is derived from an EMBL/GenBank/DDBJ whole genome shotgun (WGS) entry which is preliminary data.</text>
</comment>
<gene>
    <name evidence="1" type="ORF">Zmor_008973</name>
</gene>
<organism evidence="1 2">
    <name type="scientific">Zophobas morio</name>
    <dbReference type="NCBI Taxonomy" id="2755281"/>
    <lineage>
        <taxon>Eukaryota</taxon>
        <taxon>Metazoa</taxon>
        <taxon>Ecdysozoa</taxon>
        <taxon>Arthropoda</taxon>
        <taxon>Hexapoda</taxon>
        <taxon>Insecta</taxon>
        <taxon>Pterygota</taxon>
        <taxon>Neoptera</taxon>
        <taxon>Endopterygota</taxon>
        <taxon>Coleoptera</taxon>
        <taxon>Polyphaga</taxon>
        <taxon>Cucujiformia</taxon>
        <taxon>Tenebrionidae</taxon>
        <taxon>Zophobas</taxon>
    </lineage>
</organism>
<feature type="non-terminal residue" evidence="1">
    <location>
        <position position="319"/>
    </location>
</feature>
<keyword evidence="2" id="KW-1185">Reference proteome</keyword>
<dbReference type="EMBL" id="JALNTZ010000270">
    <property type="protein sequence ID" value="KAJ3636300.1"/>
    <property type="molecule type" value="Genomic_DNA"/>
</dbReference>
<protein>
    <submittedName>
        <fullName evidence="1">Uncharacterized protein</fullName>
    </submittedName>
</protein>
<dbReference type="Pfam" id="PF07108">
    <property type="entry name" value="PipA"/>
    <property type="match status" value="1"/>
</dbReference>
<evidence type="ECO:0000313" key="2">
    <source>
        <dbReference type="Proteomes" id="UP001168821"/>
    </source>
</evidence>
<sequence length="319" mass="36641">HEEVPDTVLSGSTLNVELPGTTTADPAKVSESKVTLVEGSLKRTFQQPKENLPGPSVVQPEIPDFASGNKASHYYDQLYQTAPELKDLLQSKPCPALIENDLKANDLTNRYKGREADIITTFIKEKEQSYFGGKIKGYPMHYKMFPKEYYALEYLVKNVYGESPTFRRLFNYACDKSLKYKENRWLIAPEEHFRTTVTPEDLKDAFGGERAIGMNLEVPRRLLYQGINDLVYYTERHATLNEVIKALLIDYHSEDLLGTLNELVVNYVNIVLREMKDDVPLRARYDYSLSEHQKSALDSYKRLAEKYKSLGIQLKHPDE</sequence>
<evidence type="ECO:0000313" key="1">
    <source>
        <dbReference type="EMBL" id="KAJ3636300.1"/>
    </source>
</evidence>
<proteinExistence type="predicted"/>